<gene>
    <name evidence="1" type="ORF">LO744_08795</name>
</gene>
<evidence type="ECO:0000313" key="2">
    <source>
        <dbReference type="Proteomes" id="UP001108025"/>
    </source>
</evidence>
<keyword evidence="2" id="KW-1185">Reference proteome</keyword>
<protein>
    <submittedName>
        <fullName evidence="1">Aminoglycoside 6-adenylyltransferase</fullName>
    </submittedName>
</protein>
<organism evidence="1 2">
    <name type="scientific">Chryseobacterium turcicum</name>
    <dbReference type="NCBI Taxonomy" id="2898076"/>
    <lineage>
        <taxon>Bacteria</taxon>
        <taxon>Pseudomonadati</taxon>
        <taxon>Bacteroidota</taxon>
        <taxon>Flavobacteriia</taxon>
        <taxon>Flavobacteriales</taxon>
        <taxon>Weeksellaceae</taxon>
        <taxon>Chryseobacterium group</taxon>
        <taxon>Chryseobacterium</taxon>
    </lineage>
</organism>
<dbReference type="PIRSF" id="PIRSF000812">
    <property type="entry name" value="AAD"/>
    <property type="match status" value="1"/>
</dbReference>
<dbReference type="Gene3D" id="1.20.120.330">
    <property type="entry name" value="Nucleotidyltransferases domain 2"/>
    <property type="match status" value="1"/>
</dbReference>
<dbReference type="InterPro" id="IPR043519">
    <property type="entry name" value="NT_sf"/>
</dbReference>
<reference evidence="1" key="1">
    <citation type="submission" date="2021-11" db="EMBL/GenBank/DDBJ databases">
        <title>Description of novel Chryseobacterium species.</title>
        <authorList>
            <person name="Saticioglu I.B."/>
            <person name="Ay H."/>
            <person name="Altun S."/>
            <person name="Duman M."/>
        </authorList>
    </citation>
    <scope>NUCLEOTIDE SEQUENCE</scope>
    <source>
        <strain evidence="1">C-17</strain>
    </source>
</reference>
<accession>A0A9Q3YV06</accession>
<dbReference type="Proteomes" id="UP001108025">
    <property type="component" value="Unassembled WGS sequence"/>
</dbReference>
<dbReference type="Gene3D" id="3.30.460.10">
    <property type="entry name" value="Beta Polymerase, domain 2"/>
    <property type="match status" value="1"/>
</dbReference>
<sequence>MQTEKQKKKILQLAENDERIRAVILNGSRANPNVCPDQYQDFDIVFIVNDFNSFLNDRSWIKKLGKPILQQLPDEMELGKDVNQDNFAFGFLMIFEEDYRIDLTLFPADKFESHFKTDSLTVVWLDKDHRFEKPSKPSDKDYHIKKPTQKEFTEVCNEFWWTITNVAKGLKREEIIYAKDMLENVVRPMFWQLIEWNIGNEHDFQISLGKSGKFAKKLIPKPLYENILKTYSDSNIENNWKALLIMVNIFTNEQNKLGKALKFQINTTEAENSTKYMQKTRKE</sequence>
<dbReference type="AlphaFoldDB" id="A0A9Q3YV06"/>
<dbReference type="InterPro" id="IPR007530">
    <property type="entry name" value="Aminoglycoside_adenylylTfrase"/>
</dbReference>
<dbReference type="SUPFAM" id="SSF81301">
    <property type="entry name" value="Nucleotidyltransferase"/>
    <property type="match status" value="1"/>
</dbReference>
<dbReference type="SUPFAM" id="SSF81631">
    <property type="entry name" value="PAP/OAS1 substrate-binding domain"/>
    <property type="match status" value="1"/>
</dbReference>
<dbReference type="EMBL" id="JAJNAY010000001">
    <property type="protein sequence ID" value="MCD1116951.1"/>
    <property type="molecule type" value="Genomic_DNA"/>
</dbReference>
<name>A0A9Q3YV06_9FLAO</name>
<dbReference type="RefSeq" id="WP_230668710.1">
    <property type="nucleotide sequence ID" value="NZ_JAJNAY010000001.1"/>
</dbReference>
<proteinExistence type="predicted"/>
<dbReference type="Pfam" id="PF04439">
    <property type="entry name" value="Adenyl_transf"/>
    <property type="match status" value="1"/>
</dbReference>
<evidence type="ECO:0000313" key="1">
    <source>
        <dbReference type="EMBL" id="MCD1116951.1"/>
    </source>
</evidence>
<comment type="caution">
    <text evidence="1">The sequence shown here is derived from an EMBL/GenBank/DDBJ whole genome shotgun (WGS) entry which is preliminary data.</text>
</comment>